<dbReference type="PIRSF" id="PIRSF036557">
    <property type="entry name" value="XdhA_RC"/>
    <property type="match status" value="1"/>
</dbReference>
<dbReference type="RefSeq" id="WP_120010147.1">
    <property type="nucleotide sequence ID" value="NZ_JALBUU010000004.1"/>
</dbReference>
<evidence type="ECO:0000313" key="9">
    <source>
        <dbReference type="Proteomes" id="UP001201985"/>
    </source>
</evidence>
<evidence type="ECO:0000259" key="7">
    <source>
        <dbReference type="PROSITE" id="PS51387"/>
    </source>
</evidence>
<dbReference type="InterPro" id="IPR005107">
    <property type="entry name" value="CO_DH_flav_C"/>
</dbReference>
<dbReference type="PROSITE" id="PS51085">
    <property type="entry name" value="2FE2S_FER_2"/>
    <property type="match status" value="1"/>
</dbReference>
<proteinExistence type="predicted"/>
<keyword evidence="2" id="KW-0479">Metal-binding</keyword>
<dbReference type="InterPro" id="IPR016166">
    <property type="entry name" value="FAD-bd_PCMH"/>
</dbReference>
<dbReference type="InterPro" id="IPR036010">
    <property type="entry name" value="2Fe-2S_ferredoxin-like_sf"/>
</dbReference>
<evidence type="ECO:0000259" key="6">
    <source>
        <dbReference type="PROSITE" id="PS51085"/>
    </source>
</evidence>
<evidence type="ECO:0000313" key="8">
    <source>
        <dbReference type="EMBL" id="MCI0752175.1"/>
    </source>
</evidence>
<dbReference type="InterPro" id="IPR002888">
    <property type="entry name" value="2Fe-2S-bd"/>
</dbReference>
<feature type="domain" description="2Fe-2S ferredoxin-type" evidence="6">
    <location>
        <begin position="3"/>
        <end position="91"/>
    </location>
</feature>
<dbReference type="Gene3D" id="3.30.465.10">
    <property type="match status" value="1"/>
</dbReference>
<dbReference type="SUPFAM" id="SSF55447">
    <property type="entry name" value="CO dehydrogenase flavoprotein C-terminal domain-like"/>
    <property type="match status" value="1"/>
</dbReference>
<dbReference type="EMBL" id="JALBUU010000004">
    <property type="protein sequence ID" value="MCI0752175.1"/>
    <property type="molecule type" value="Genomic_DNA"/>
</dbReference>
<dbReference type="InterPro" id="IPR002346">
    <property type="entry name" value="Mopterin_DH_FAD-bd"/>
</dbReference>
<evidence type="ECO:0000256" key="5">
    <source>
        <dbReference type="ARBA" id="ARBA00023004"/>
    </source>
</evidence>
<dbReference type="Pfam" id="PF00941">
    <property type="entry name" value="FAD_binding_5"/>
    <property type="match status" value="1"/>
</dbReference>
<dbReference type="Gene3D" id="3.30.43.10">
    <property type="entry name" value="Uridine Diphospho-n-acetylenolpyruvylglucosamine Reductase, domain 2"/>
    <property type="match status" value="1"/>
</dbReference>
<evidence type="ECO:0000256" key="3">
    <source>
        <dbReference type="ARBA" id="ARBA00022827"/>
    </source>
</evidence>
<dbReference type="InterPro" id="IPR036884">
    <property type="entry name" value="2Fe-2S-bd_dom_sf"/>
</dbReference>
<dbReference type="PROSITE" id="PS51387">
    <property type="entry name" value="FAD_PCMH"/>
    <property type="match status" value="1"/>
</dbReference>
<dbReference type="PANTHER" id="PTHR45444">
    <property type="entry name" value="XANTHINE DEHYDROGENASE"/>
    <property type="match status" value="1"/>
</dbReference>
<dbReference type="Gene3D" id="3.10.20.30">
    <property type="match status" value="1"/>
</dbReference>
<keyword evidence="3" id="KW-0274">FAD</keyword>
<evidence type="ECO:0000256" key="2">
    <source>
        <dbReference type="ARBA" id="ARBA00022723"/>
    </source>
</evidence>
<dbReference type="InterPro" id="IPR006058">
    <property type="entry name" value="2Fe2S_fd_BS"/>
</dbReference>
<keyword evidence="5" id="KW-0408">Iron</keyword>
<dbReference type="Pfam" id="PF03450">
    <property type="entry name" value="CO_deh_flav_C"/>
    <property type="match status" value="1"/>
</dbReference>
<accession>A0ABS9W006</accession>
<dbReference type="InterPro" id="IPR016208">
    <property type="entry name" value="Ald_Oxase/xanthine_DH-like"/>
</dbReference>
<dbReference type="InterPro" id="IPR036318">
    <property type="entry name" value="FAD-bd_PCMH-like_sf"/>
</dbReference>
<name>A0ABS9W006_9PROT</name>
<dbReference type="InterPro" id="IPR016167">
    <property type="entry name" value="FAD-bd_PCMH_sub1"/>
</dbReference>
<dbReference type="Gene3D" id="3.30.390.50">
    <property type="entry name" value="CO dehydrogenase flavoprotein, C-terminal domain"/>
    <property type="match status" value="1"/>
</dbReference>
<keyword evidence="1" id="KW-0285">Flavoprotein</keyword>
<feature type="domain" description="FAD-binding PCMH-type" evidence="7">
    <location>
        <begin position="179"/>
        <end position="354"/>
    </location>
</feature>
<dbReference type="Proteomes" id="UP001201985">
    <property type="component" value="Unassembled WGS sequence"/>
</dbReference>
<dbReference type="SUPFAM" id="SSF47741">
    <property type="entry name" value="CO dehydrogenase ISP C-domain like"/>
    <property type="match status" value="1"/>
</dbReference>
<keyword evidence="9" id="KW-1185">Reference proteome</keyword>
<dbReference type="InterPro" id="IPR012175">
    <property type="entry name" value="Xanth_DH_ssu_bac"/>
</dbReference>
<evidence type="ECO:0000256" key="4">
    <source>
        <dbReference type="ARBA" id="ARBA00023002"/>
    </source>
</evidence>
<dbReference type="PANTHER" id="PTHR45444:SF3">
    <property type="entry name" value="XANTHINE DEHYDROGENASE"/>
    <property type="match status" value="1"/>
</dbReference>
<dbReference type="SUPFAM" id="SSF56176">
    <property type="entry name" value="FAD-binding/transporter-associated domain-like"/>
    <property type="match status" value="1"/>
</dbReference>
<reference evidence="8 9" key="1">
    <citation type="submission" date="2022-03" db="EMBL/GenBank/DDBJ databases">
        <title>Complete genome analysis of Roseomonas KG 17.1 : a prolific producer of plant growth promoters.</title>
        <authorList>
            <person name="Saadouli I."/>
            <person name="Najjari A."/>
            <person name="Mosbah A."/>
            <person name="Ouzari H.I."/>
        </authorList>
    </citation>
    <scope>NUCLEOTIDE SEQUENCE [LARGE SCALE GENOMIC DNA]</scope>
    <source>
        <strain evidence="8 9">KG17-1</strain>
    </source>
</reference>
<dbReference type="InterPro" id="IPR012675">
    <property type="entry name" value="Beta-grasp_dom_sf"/>
</dbReference>
<protein>
    <submittedName>
        <fullName evidence="8">FAD binding domain-containing protein</fullName>
    </submittedName>
</protein>
<dbReference type="InterPro" id="IPR001041">
    <property type="entry name" value="2Fe-2S_ferredoxin-type"/>
</dbReference>
<gene>
    <name evidence="8" type="ORF">MON41_00170</name>
</gene>
<dbReference type="SMART" id="SM01092">
    <property type="entry name" value="CO_deh_flav_C"/>
    <property type="match status" value="1"/>
</dbReference>
<keyword evidence="4" id="KW-0560">Oxidoreductase</keyword>
<dbReference type="InterPro" id="IPR016169">
    <property type="entry name" value="FAD-bd_PCMH_sub2"/>
</dbReference>
<dbReference type="Gene3D" id="1.10.150.120">
    <property type="entry name" value="[2Fe-2S]-binding domain"/>
    <property type="match status" value="1"/>
</dbReference>
<dbReference type="InterPro" id="IPR036683">
    <property type="entry name" value="CO_DH_flav_C_dom_sf"/>
</dbReference>
<dbReference type="PROSITE" id="PS00197">
    <property type="entry name" value="2FE2S_FER_1"/>
    <property type="match status" value="1"/>
</dbReference>
<organism evidence="8 9">
    <name type="scientific">Teichococcus vastitatis</name>
    <dbReference type="NCBI Taxonomy" id="2307076"/>
    <lineage>
        <taxon>Bacteria</taxon>
        <taxon>Pseudomonadati</taxon>
        <taxon>Pseudomonadota</taxon>
        <taxon>Alphaproteobacteria</taxon>
        <taxon>Acetobacterales</taxon>
        <taxon>Roseomonadaceae</taxon>
        <taxon>Roseomonas</taxon>
    </lineage>
</organism>
<dbReference type="Pfam" id="PF01799">
    <property type="entry name" value="Fer2_2"/>
    <property type="match status" value="1"/>
</dbReference>
<comment type="caution">
    <text evidence="8">The sequence shown here is derived from an EMBL/GenBank/DDBJ whole genome shotgun (WGS) entry which is preliminary data.</text>
</comment>
<dbReference type="SUPFAM" id="SSF54292">
    <property type="entry name" value="2Fe-2S ferredoxin-like"/>
    <property type="match status" value="1"/>
</dbReference>
<sequence length="471" mass="48996">MTASIAFTLNGRHRVLPPGILPGMTLLDWLRAPVAEGGAALRGTKEGCAEGDCGACTVVLEEADGGRVPVNACLALLGQMHGRAIRTVEGLADGTPHAVQRAMAEADATQCGFCTPGIVMSAWAHARQKAHPGGGDAHEALAGNLCRCTGYRPILEVFEALADDGTLPPPLPPAASAEFAASGQVFHRPATLAEALALRAAHPGAWLLAGGTDLGLRVSEHRETPPRILALGGVAELQALSVEAERLVIGAGVPYGRLLDALQGLEDLRPLDAYLRRLGSRQIRGMGTLGGNLGTASPIGDALPPLLALDAAVVLASAGGERILPVAAFLTGYRRTALAADEIIRAVVLPRPPPGAILACEKLSKRHDQDISTVSAAFLLRLESDRVTAARLCFGGMAATAARAPHAEAVLAGAAWSEAGFDAAAAALAQDFTPLADWRGSAEYRLRGAQGLLRRLYWRVARPDLRLEVQG</sequence>
<evidence type="ECO:0000256" key="1">
    <source>
        <dbReference type="ARBA" id="ARBA00022630"/>
    </source>
</evidence>